<organism evidence="1 2">
    <name type="scientific">Eumeta variegata</name>
    <name type="common">Bagworm moth</name>
    <name type="synonym">Eumeta japonica</name>
    <dbReference type="NCBI Taxonomy" id="151549"/>
    <lineage>
        <taxon>Eukaryota</taxon>
        <taxon>Metazoa</taxon>
        <taxon>Ecdysozoa</taxon>
        <taxon>Arthropoda</taxon>
        <taxon>Hexapoda</taxon>
        <taxon>Insecta</taxon>
        <taxon>Pterygota</taxon>
        <taxon>Neoptera</taxon>
        <taxon>Endopterygota</taxon>
        <taxon>Lepidoptera</taxon>
        <taxon>Glossata</taxon>
        <taxon>Ditrysia</taxon>
        <taxon>Tineoidea</taxon>
        <taxon>Psychidae</taxon>
        <taxon>Oiketicinae</taxon>
        <taxon>Eumeta</taxon>
    </lineage>
</organism>
<comment type="caution">
    <text evidence="1">The sequence shown here is derived from an EMBL/GenBank/DDBJ whole genome shotgun (WGS) entry which is preliminary data.</text>
</comment>
<keyword evidence="2" id="KW-1185">Reference proteome</keyword>
<evidence type="ECO:0000313" key="1">
    <source>
        <dbReference type="EMBL" id="GBP25788.1"/>
    </source>
</evidence>
<dbReference type="OrthoDB" id="16281at2759"/>
<dbReference type="AlphaFoldDB" id="A0A4C1UHA1"/>
<dbReference type="InterPro" id="IPR016156">
    <property type="entry name" value="FAD/NAD-linked_Rdtase_dimer_sf"/>
</dbReference>
<dbReference type="STRING" id="151549.A0A4C1UHA1"/>
<gene>
    <name evidence="1" type="ORF">EVAR_94807_1</name>
</gene>
<evidence type="ECO:0000313" key="2">
    <source>
        <dbReference type="Proteomes" id="UP000299102"/>
    </source>
</evidence>
<sequence>MGGGELINEAVLAQEYGAAAEDVARVCHAHPAGTIIFFSLDAKRILGETKIPDAVIDLQISIDDSLDLLVLLITSSASQQWKLVLEHRSISYNWLVHNATIQDKEKKEGFLSYIRQLSKDKMSLFSQSSSKDNKTQNVEYTAKPVEYLPQFRKGSNNWALSVQYVNGRHFLTAFETNEGTMILESTEEETPTRTFGPEIGKQGGYLQGLWSQRLIYILKKNGLEIHSSSLSLVQDPTMVNGTKRWTALWDVGLNGDALKAYVLTAREPTPESEGWYEPTFTCDLQLPRFTMEPCLVITTQGVYLLTTLTEPAEWLVGMITRGGFNAEEWAAALAAPMPQLLRAAADLLLSRGKVVPAQYLYSLSQSKTDGWIARLGVFGRLQELVAYKPTGHNIILSNAAIVMKILAQLLKIAIDGEKIEL</sequence>
<protein>
    <submittedName>
        <fullName evidence="1">Dihydrolipoyl dehydrogenase</fullName>
    </submittedName>
</protein>
<proteinExistence type="predicted"/>
<reference evidence="1 2" key="1">
    <citation type="journal article" date="2019" name="Commun. Biol.">
        <title>The bagworm genome reveals a unique fibroin gene that provides high tensile strength.</title>
        <authorList>
            <person name="Kono N."/>
            <person name="Nakamura H."/>
            <person name="Ohtoshi R."/>
            <person name="Tomita M."/>
            <person name="Numata K."/>
            <person name="Arakawa K."/>
        </authorList>
    </citation>
    <scope>NUCLEOTIDE SEQUENCE [LARGE SCALE GENOMIC DNA]</scope>
</reference>
<dbReference type="Proteomes" id="UP000299102">
    <property type="component" value="Unassembled WGS sequence"/>
</dbReference>
<dbReference type="EMBL" id="BGZK01000172">
    <property type="protein sequence ID" value="GBP25788.1"/>
    <property type="molecule type" value="Genomic_DNA"/>
</dbReference>
<dbReference type="Gene3D" id="3.30.390.30">
    <property type="match status" value="1"/>
</dbReference>
<accession>A0A4C1UHA1</accession>
<name>A0A4C1UHA1_EUMVA</name>